<sequence>MGFKKPQSGRRQIWERGGGHVYSSAATGHEATAD</sequence>
<evidence type="ECO:0000313" key="4">
    <source>
        <dbReference type="WBParaSite" id="maker-uti_cns_0046621-snap-gene-0.3-mRNA-1"/>
    </source>
</evidence>
<accession>A0A1I8JA30</accession>
<keyword evidence="2" id="KW-1185">Reference proteome</keyword>
<dbReference type="WBParaSite" id="maker-uti_cns_0046621-snap-gene-0.3-mRNA-1">
    <property type="protein sequence ID" value="maker-uti_cns_0046621-snap-gene-0.3-mRNA-1"/>
    <property type="gene ID" value="maker-uti_cns_0046621-snap-gene-0.3"/>
</dbReference>
<feature type="region of interest" description="Disordered" evidence="1">
    <location>
        <begin position="1"/>
        <end position="34"/>
    </location>
</feature>
<protein>
    <submittedName>
        <fullName evidence="3 4">Uncharacterized protein</fullName>
    </submittedName>
</protein>
<dbReference type="AlphaFoldDB" id="A0A1I8JA30"/>
<dbReference type="Proteomes" id="UP000095280">
    <property type="component" value="Unplaced"/>
</dbReference>
<evidence type="ECO:0000256" key="1">
    <source>
        <dbReference type="SAM" id="MobiDB-lite"/>
    </source>
</evidence>
<evidence type="ECO:0000313" key="2">
    <source>
        <dbReference type="Proteomes" id="UP000095280"/>
    </source>
</evidence>
<dbReference type="WBParaSite" id="maker-uti_cns_0002814-snap-gene-0.3-mRNA-1">
    <property type="protein sequence ID" value="maker-uti_cns_0002814-snap-gene-0.3-mRNA-1"/>
    <property type="gene ID" value="maker-uti_cns_0002814-snap-gene-0.3"/>
</dbReference>
<organism evidence="2 4">
    <name type="scientific">Macrostomum lignano</name>
    <dbReference type="NCBI Taxonomy" id="282301"/>
    <lineage>
        <taxon>Eukaryota</taxon>
        <taxon>Metazoa</taxon>
        <taxon>Spiralia</taxon>
        <taxon>Lophotrochozoa</taxon>
        <taxon>Platyhelminthes</taxon>
        <taxon>Rhabditophora</taxon>
        <taxon>Macrostomorpha</taxon>
        <taxon>Macrostomida</taxon>
        <taxon>Macrostomidae</taxon>
        <taxon>Macrostomum</taxon>
    </lineage>
</organism>
<name>A0A1I8JA30_9PLAT</name>
<proteinExistence type="predicted"/>
<evidence type="ECO:0000313" key="3">
    <source>
        <dbReference type="WBParaSite" id="maker-uti_cns_0002814-snap-gene-0.3-mRNA-1"/>
    </source>
</evidence>
<reference evidence="3 4" key="1">
    <citation type="submission" date="2016-11" db="UniProtKB">
        <authorList>
            <consortium name="WormBaseParasite"/>
        </authorList>
    </citation>
    <scope>IDENTIFICATION</scope>
</reference>